<evidence type="ECO:0000256" key="5">
    <source>
        <dbReference type="ARBA" id="ARBA00023274"/>
    </source>
</evidence>
<dbReference type="CDD" id="cd00336">
    <property type="entry name" value="Ribosomal_L22"/>
    <property type="match status" value="1"/>
</dbReference>
<accession>A0A6J6GL27</accession>
<proteinExistence type="inferred from homology"/>
<dbReference type="SUPFAM" id="SSF54843">
    <property type="entry name" value="Ribosomal protein L22"/>
    <property type="match status" value="1"/>
</dbReference>
<dbReference type="EMBL" id="CAEZUP010000013">
    <property type="protein sequence ID" value="CAB4602051.1"/>
    <property type="molecule type" value="Genomic_DNA"/>
</dbReference>
<evidence type="ECO:0000256" key="1">
    <source>
        <dbReference type="ARBA" id="ARBA00009451"/>
    </source>
</evidence>
<keyword evidence="2" id="KW-0699">rRNA-binding</keyword>
<dbReference type="GO" id="GO:0003735">
    <property type="term" value="F:structural constituent of ribosome"/>
    <property type="evidence" value="ECO:0007669"/>
    <property type="project" value="InterPro"/>
</dbReference>
<dbReference type="GO" id="GO:0022625">
    <property type="term" value="C:cytosolic large ribosomal subunit"/>
    <property type="evidence" value="ECO:0007669"/>
    <property type="project" value="TreeGrafter"/>
</dbReference>
<reference evidence="7" key="1">
    <citation type="submission" date="2020-05" db="EMBL/GenBank/DDBJ databases">
        <authorList>
            <person name="Chiriac C."/>
            <person name="Salcher M."/>
            <person name="Ghai R."/>
            <person name="Kavagutti S V."/>
        </authorList>
    </citation>
    <scope>NUCLEOTIDE SEQUENCE</scope>
</reference>
<dbReference type="AlphaFoldDB" id="A0A6J6GL27"/>
<sequence>MAFGAKTNERPGVRAQVKYVRSSAYKAREILDLIRGLPVARALEVLEFAERDIARTILKCLESAIANAEHNNSIPADELFVSACFADEGPTLKRWRPRARGRATRIRKRTTHVTIIVSRMSTEDLEKLRAREASSGRVGGGRAAAEARRERVTKSRQAKAERQASAEHDHDHDHEGHDHEGHDHDEEIVEVDEVEVTDAADVVIDAPEAAAPESEQKDS</sequence>
<dbReference type="Pfam" id="PF00237">
    <property type="entry name" value="Ribosomal_L22"/>
    <property type="match status" value="1"/>
</dbReference>
<name>A0A6J6GL27_9ZZZZ</name>
<dbReference type="Gene3D" id="3.90.470.10">
    <property type="entry name" value="Ribosomal protein L22/L17"/>
    <property type="match status" value="1"/>
</dbReference>
<dbReference type="PANTHER" id="PTHR13501">
    <property type="entry name" value="CHLOROPLAST 50S RIBOSOMAL PROTEIN L22-RELATED"/>
    <property type="match status" value="1"/>
</dbReference>
<evidence type="ECO:0000256" key="6">
    <source>
        <dbReference type="SAM" id="MobiDB-lite"/>
    </source>
</evidence>
<evidence type="ECO:0000256" key="4">
    <source>
        <dbReference type="ARBA" id="ARBA00022980"/>
    </source>
</evidence>
<evidence type="ECO:0000313" key="7">
    <source>
        <dbReference type="EMBL" id="CAB4602051.1"/>
    </source>
</evidence>
<evidence type="ECO:0000256" key="2">
    <source>
        <dbReference type="ARBA" id="ARBA00022730"/>
    </source>
</evidence>
<feature type="region of interest" description="Disordered" evidence="6">
    <location>
        <begin position="130"/>
        <end position="219"/>
    </location>
</feature>
<gene>
    <name evidence="7" type="ORF">UFOPK1835_00482</name>
</gene>
<dbReference type="InterPro" id="IPR047867">
    <property type="entry name" value="Ribosomal_uL22_bac/org-type"/>
</dbReference>
<keyword evidence="3" id="KW-0694">RNA-binding</keyword>
<keyword evidence="5" id="KW-0687">Ribonucleoprotein</keyword>
<evidence type="ECO:0000256" key="3">
    <source>
        <dbReference type="ARBA" id="ARBA00022884"/>
    </source>
</evidence>
<dbReference type="InterPro" id="IPR001063">
    <property type="entry name" value="Ribosomal_uL22"/>
</dbReference>
<dbReference type="InterPro" id="IPR036394">
    <property type="entry name" value="Ribosomal_uL22_sf"/>
</dbReference>
<organism evidence="7">
    <name type="scientific">freshwater metagenome</name>
    <dbReference type="NCBI Taxonomy" id="449393"/>
    <lineage>
        <taxon>unclassified sequences</taxon>
        <taxon>metagenomes</taxon>
        <taxon>ecological metagenomes</taxon>
    </lineage>
</organism>
<dbReference type="InterPro" id="IPR018260">
    <property type="entry name" value="Ribosomal_uL22_CS"/>
</dbReference>
<dbReference type="PANTHER" id="PTHR13501:SF8">
    <property type="entry name" value="LARGE RIBOSOMAL SUBUNIT PROTEIN UL22M"/>
    <property type="match status" value="1"/>
</dbReference>
<comment type="similarity">
    <text evidence="1">Belongs to the universal ribosomal protein uL22 family.</text>
</comment>
<dbReference type="GO" id="GO:0019843">
    <property type="term" value="F:rRNA binding"/>
    <property type="evidence" value="ECO:0007669"/>
    <property type="project" value="UniProtKB-KW"/>
</dbReference>
<dbReference type="PROSITE" id="PS00464">
    <property type="entry name" value="RIBOSOMAL_L22"/>
    <property type="match status" value="1"/>
</dbReference>
<dbReference type="NCBIfam" id="TIGR01044">
    <property type="entry name" value="rplV_bact"/>
    <property type="match status" value="1"/>
</dbReference>
<feature type="compositionally biased region" description="Acidic residues" evidence="6">
    <location>
        <begin position="186"/>
        <end position="198"/>
    </location>
</feature>
<dbReference type="GO" id="GO:0006412">
    <property type="term" value="P:translation"/>
    <property type="evidence" value="ECO:0007669"/>
    <property type="project" value="InterPro"/>
</dbReference>
<feature type="compositionally biased region" description="Basic and acidic residues" evidence="6">
    <location>
        <begin position="145"/>
        <end position="185"/>
    </location>
</feature>
<dbReference type="InterPro" id="IPR005727">
    <property type="entry name" value="Ribosomal_uL22_bac/chlpt-type"/>
</dbReference>
<keyword evidence="4" id="KW-0689">Ribosomal protein</keyword>
<protein>
    <submittedName>
        <fullName evidence="7">Unannotated protein</fullName>
    </submittedName>
</protein>
<dbReference type="HAMAP" id="MF_01331_B">
    <property type="entry name" value="Ribosomal_uL22_B"/>
    <property type="match status" value="1"/>
</dbReference>